<dbReference type="AlphaFoldDB" id="X0YYP2"/>
<dbReference type="Pfam" id="PF00873">
    <property type="entry name" value="ACR_tran"/>
    <property type="match status" value="1"/>
</dbReference>
<dbReference type="SUPFAM" id="SSF82714">
    <property type="entry name" value="Multidrug efflux transporter AcrB TolC docking domain, DN and DC subdomains"/>
    <property type="match status" value="1"/>
</dbReference>
<protein>
    <recommendedName>
        <fullName evidence="2">Acriflavin resistance protein</fullName>
    </recommendedName>
</protein>
<evidence type="ECO:0008006" key="2">
    <source>
        <dbReference type="Google" id="ProtNLM"/>
    </source>
</evidence>
<name>X0YYP2_9ZZZZ</name>
<proteinExistence type="predicted"/>
<evidence type="ECO:0000313" key="1">
    <source>
        <dbReference type="EMBL" id="GAG41611.1"/>
    </source>
</evidence>
<dbReference type="PANTHER" id="PTHR32063:SF0">
    <property type="entry name" value="SWARMING MOTILITY PROTEIN SWRC"/>
    <property type="match status" value="1"/>
</dbReference>
<accession>X0YYP2</accession>
<dbReference type="Gene3D" id="1.20.1640.10">
    <property type="entry name" value="Multidrug efflux transporter AcrB transmembrane domain"/>
    <property type="match status" value="1"/>
</dbReference>
<dbReference type="GO" id="GO:0005886">
    <property type="term" value="C:plasma membrane"/>
    <property type="evidence" value="ECO:0007669"/>
    <property type="project" value="TreeGrafter"/>
</dbReference>
<dbReference type="Gene3D" id="3.30.70.1440">
    <property type="entry name" value="Multidrug efflux transporter AcrB pore domain"/>
    <property type="match status" value="1"/>
</dbReference>
<dbReference type="PANTHER" id="PTHR32063">
    <property type="match status" value="1"/>
</dbReference>
<reference evidence="1" key="1">
    <citation type="journal article" date="2014" name="Front. Microbiol.">
        <title>High frequency of phylogenetically diverse reductive dehalogenase-homologous genes in deep subseafloor sedimentary metagenomes.</title>
        <authorList>
            <person name="Kawai M."/>
            <person name="Futagami T."/>
            <person name="Toyoda A."/>
            <person name="Takaki Y."/>
            <person name="Nishi S."/>
            <person name="Hori S."/>
            <person name="Arai W."/>
            <person name="Tsubouchi T."/>
            <person name="Morono Y."/>
            <person name="Uchiyama I."/>
            <person name="Ito T."/>
            <person name="Fujiyama A."/>
            <person name="Inagaki F."/>
            <person name="Takami H."/>
        </authorList>
    </citation>
    <scope>NUCLEOTIDE SEQUENCE</scope>
    <source>
        <strain evidence="1">Expedition CK06-06</strain>
    </source>
</reference>
<organism evidence="1">
    <name type="scientific">marine sediment metagenome</name>
    <dbReference type="NCBI Taxonomy" id="412755"/>
    <lineage>
        <taxon>unclassified sequences</taxon>
        <taxon>metagenomes</taxon>
        <taxon>ecological metagenomes</taxon>
    </lineage>
</organism>
<dbReference type="SUPFAM" id="SSF82693">
    <property type="entry name" value="Multidrug efflux transporter AcrB pore domain, PN1, PN2, PC1 and PC2 subdomains"/>
    <property type="match status" value="1"/>
</dbReference>
<sequence length="252" mass="28442">RKTVILLAVTVFLSSLSFTPFISTSFFPDRDTGNVGIRFRLEEGTRIEETTRVLERIMEDVNELVHPEEMRHYYGWIGESEEGMASAVGFDEAPNAGALSFTLVDKDKRKRSVNDIARVLRERFIRIPGITQIGVETKSSTEAALRGGRKPISLEIQGYDLKENLMFARKVQAVMEKIPGLLDVAISQKEPRPEIWVEIDRKKASDLGLNILSIAGTLRNYFYGADATQYRDSGSSFDIVTRFTEIDKNSLE</sequence>
<dbReference type="Gene3D" id="3.30.2090.10">
    <property type="entry name" value="Multidrug efflux transporter AcrB TolC docking domain, DN and DC subdomains"/>
    <property type="match status" value="1"/>
</dbReference>
<dbReference type="Gene3D" id="3.30.70.1430">
    <property type="entry name" value="Multidrug efflux transporter AcrB pore domain"/>
    <property type="match status" value="1"/>
</dbReference>
<dbReference type="InterPro" id="IPR001036">
    <property type="entry name" value="Acrflvin-R"/>
</dbReference>
<dbReference type="InterPro" id="IPR027463">
    <property type="entry name" value="AcrB_DN_DC_subdom"/>
</dbReference>
<feature type="non-terminal residue" evidence="1">
    <location>
        <position position="1"/>
    </location>
</feature>
<comment type="caution">
    <text evidence="1">The sequence shown here is derived from an EMBL/GenBank/DDBJ whole genome shotgun (WGS) entry which is preliminary data.</text>
</comment>
<dbReference type="GO" id="GO:0042910">
    <property type="term" value="F:xenobiotic transmembrane transporter activity"/>
    <property type="evidence" value="ECO:0007669"/>
    <property type="project" value="TreeGrafter"/>
</dbReference>
<dbReference type="EMBL" id="BARS01041109">
    <property type="protein sequence ID" value="GAG41611.1"/>
    <property type="molecule type" value="Genomic_DNA"/>
</dbReference>
<gene>
    <name evidence="1" type="ORF">S01H1_62570</name>
</gene>
<feature type="non-terminal residue" evidence="1">
    <location>
        <position position="252"/>
    </location>
</feature>